<dbReference type="EMBL" id="KB007922">
    <property type="protein sequence ID" value="ELR20301.1"/>
    <property type="molecule type" value="Genomic_DNA"/>
</dbReference>
<feature type="disulfide bond" evidence="1">
    <location>
        <begin position="99"/>
        <end position="109"/>
    </location>
</feature>
<sequence length="1190" mass="127615">MLQDGGPLIKEAYITTGANLLKLYINGKDLNPDSQEPPVVQITGVRTECIASTLQASATQISCNLVMPESAPITALDLQAQVQTRFGLSRSAKASFSACPGGCKNGGSCWWSKDKAATECVCPERYHGDQCQNVYADDEPVLQSTAPLGGDYTLEGETVIALTGLVMPKPELLMSALCRVSRGTPAEVKVVDGQVIQDDVVWTGPVTPYDGRHVSQSDALTISGLCIMPAGHLAAYMREHEADTDLSHLTVAVVWQANQGGDLSRESKVKGSFMLYGPLDIASSIVKAVGNEADGGEMRVLREQSVRVSLCDRRGRNRVGGDDADLFFLDFFAGPSLQPRFRYSACRTNERDPACAYYEFTMSFDFAGTYKAKVMAFAQATLLAQIQKELVFSVQGLGDMALPVAPASASSISWAESLRDRDAALPPFDKNLAQTVSPNTGAADRLGVLEGLFERIEGRWFSQRQTVSVAFESGLSEVSMGSVHAVRAQGISDPYFCDAHTDELKAGVLTRSIKPWDQVDNVPRQFVLSSVGVSETECVSSMTINVVLIHSQPFDIRITLTRVGKQSAQPRATNMSTTIVLKDFDSTLPQEFTVSTVPALGSLEGRPVRAEWVLDVQQRAGSTGKGFVRDWWLDFTSDNCLHFQGAQGICGFGQGQLFARGATDDDNVHLECPAGGIISEIVWARYGRIEGSCETATTTTPLTVHDACEASPHTVKKRVASVCVGQTSCVVRALDTLYAEAEGEPFLCADELVACREDRSLRAERSSRRQARYESREHHAQAHMAPVTYGGTEDHYLKSTMVRHHTEPFFRPRLDNNGDNSNNGSVVVVARDLSMECSSEPRVKKALMVQARCKDANAAFKHTDTPAVAKKMVMASASADFDNDWKDEVVTLFGYEGGPLHASFTAVADGEPSTVVVRDLIVGGGSGSGNAVVLGEGGHIEMATGDFDNDGYPELAFAFLDASSSGGGGGALKVFLWDLRMESAEVWGSGVAKANLADLQPCEGCFAEESEKLRALFATAVEVAVAGRPTYPIVLTDAAATAAGVESGSRLDAGGFGYSLAAAKVNALPSMLAVAWIADRSTVSWALFRQTSQSSAAMVSAEPHSLVSLRQPHAVAVNLGDYEGSGLAELALGIVDDNEVTLYLYAIDELTVGSLPMALQKTLPIAQAPWLDTAQHNLRMVSGDLNNDGD</sequence>
<feature type="non-terminal residue" evidence="4">
    <location>
        <position position="1190"/>
    </location>
</feature>
<dbReference type="InterPro" id="IPR000922">
    <property type="entry name" value="Lectin_gal-bd_dom"/>
</dbReference>
<evidence type="ECO:0000259" key="2">
    <source>
        <dbReference type="PROSITE" id="PS50026"/>
    </source>
</evidence>
<proteinExistence type="predicted"/>
<dbReference type="SUPFAM" id="SSF69318">
    <property type="entry name" value="Integrin alpha N-terminal domain"/>
    <property type="match status" value="1"/>
</dbReference>
<dbReference type="PROSITE" id="PS00022">
    <property type="entry name" value="EGF_1"/>
    <property type="match status" value="1"/>
</dbReference>
<dbReference type="VEuPathDB" id="AmoebaDB:ACA1_030220"/>
<dbReference type="InterPro" id="IPR043159">
    <property type="entry name" value="Lectin_gal-bd_sf"/>
</dbReference>
<feature type="disulfide bond" evidence="1">
    <location>
        <begin position="122"/>
        <end position="131"/>
    </location>
</feature>
<name>L8H751_ACACF</name>
<reference evidence="4 5" key="1">
    <citation type="journal article" date="2013" name="Genome Biol.">
        <title>Genome of Acanthamoeba castellanii highlights extensive lateral gene transfer and early evolution of tyrosine kinase signaling.</title>
        <authorList>
            <person name="Clarke M."/>
            <person name="Lohan A.J."/>
            <person name="Liu B."/>
            <person name="Lagkouvardos I."/>
            <person name="Roy S."/>
            <person name="Zafar N."/>
            <person name="Bertelli C."/>
            <person name="Schilde C."/>
            <person name="Kianianmomeni A."/>
            <person name="Burglin T.R."/>
            <person name="Frech C."/>
            <person name="Turcotte B."/>
            <person name="Kopec K.O."/>
            <person name="Synnott J.M."/>
            <person name="Choo C."/>
            <person name="Paponov I."/>
            <person name="Finkler A."/>
            <person name="Soon Heng Tan C."/>
            <person name="Hutchins A.P."/>
            <person name="Weinmeier T."/>
            <person name="Rattei T."/>
            <person name="Chu J.S."/>
            <person name="Gimenez G."/>
            <person name="Irimia M."/>
            <person name="Rigden D.J."/>
            <person name="Fitzpatrick D.A."/>
            <person name="Lorenzo-Morales J."/>
            <person name="Bateman A."/>
            <person name="Chiu C.H."/>
            <person name="Tang P."/>
            <person name="Hegemann P."/>
            <person name="Fromm H."/>
            <person name="Raoult D."/>
            <person name="Greub G."/>
            <person name="Miranda-Saavedra D."/>
            <person name="Chen N."/>
            <person name="Nash P."/>
            <person name="Ginger M.L."/>
            <person name="Horn M."/>
            <person name="Schaap P."/>
            <person name="Caler L."/>
            <person name="Loftus B."/>
        </authorList>
    </citation>
    <scope>NUCLEOTIDE SEQUENCE [LARGE SCALE GENOMIC DNA]</scope>
    <source>
        <strain evidence="4 5">Neff</strain>
    </source>
</reference>
<evidence type="ECO:0000313" key="4">
    <source>
        <dbReference type="EMBL" id="ELR20301.1"/>
    </source>
</evidence>
<dbReference type="Proteomes" id="UP000011083">
    <property type="component" value="Unassembled WGS sequence"/>
</dbReference>
<evidence type="ECO:0000313" key="5">
    <source>
        <dbReference type="Proteomes" id="UP000011083"/>
    </source>
</evidence>
<dbReference type="AlphaFoldDB" id="L8H751"/>
<dbReference type="KEGG" id="acan:ACA1_030220"/>
<feature type="disulfide bond" evidence="1">
    <location>
        <begin position="103"/>
        <end position="120"/>
    </location>
</feature>
<feature type="domain" description="EGF-like" evidence="2">
    <location>
        <begin position="95"/>
        <end position="132"/>
    </location>
</feature>
<dbReference type="InterPro" id="IPR000742">
    <property type="entry name" value="EGF"/>
</dbReference>
<evidence type="ECO:0000256" key="1">
    <source>
        <dbReference type="PROSITE-ProRule" id="PRU00076"/>
    </source>
</evidence>
<dbReference type="GeneID" id="14921150"/>
<dbReference type="SUPFAM" id="SSF57196">
    <property type="entry name" value="EGF/Laminin"/>
    <property type="match status" value="1"/>
</dbReference>
<evidence type="ECO:0000259" key="3">
    <source>
        <dbReference type="PROSITE" id="PS50228"/>
    </source>
</evidence>
<accession>L8H751</accession>
<protein>
    <submittedName>
        <fullName evidence="4">FGGAP repeat domain containing protein</fullName>
    </submittedName>
</protein>
<dbReference type="Gene3D" id="2.60.120.740">
    <property type="match status" value="1"/>
</dbReference>
<feature type="domain" description="SUEL-type lectin" evidence="3">
    <location>
        <begin position="662"/>
        <end position="745"/>
    </location>
</feature>
<dbReference type="PROSITE" id="PS50228">
    <property type="entry name" value="SUEL_LECTIN"/>
    <property type="match status" value="1"/>
</dbReference>
<keyword evidence="1" id="KW-0245">EGF-like domain</keyword>
<dbReference type="PROSITE" id="PS50026">
    <property type="entry name" value="EGF_3"/>
    <property type="match status" value="1"/>
</dbReference>
<keyword evidence="1" id="KW-1015">Disulfide bond</keyword>
<dbReference type="GO" id="GO:0030246">
    <property type="term" value="F:carbohydrate binding"/>
    <property type="evidence" value="ECO:0007669"/>
    <property type="project" value="InterPro"/>
</dbReference>
<dbReference type="OrthoDB" id="9972657at2759"/>
<dbReference type="RefSeq" id="XP_004342452.1">
    <property type="nucleotide sequence ID" value="XM_004342403.1"/>
</dbReference>
<gene>
    <name evidence="4" type="ORF">ACA1_030220</name>
</gene>
<keyword evidence="5" id="KW-1185">Reference proteome</keyword>
<organism evidence="4 5">
    <name type="scientific">Acanthamoeba castellanii (strain ATCC 30010 / Neff)</name>
    <dbReference type="NCBI Taxonomy" id="1257118"/>
    <lineage>
        <taxon>Eukaryota</taxon>
        <taxon>Amoebozoa</taxon>
        <taxon>Discosea</taxon>
        <taxon>Longamoebia</taxon>
        <taxon>Centramoebida</taxon>
        <taxon>Acanthamoebidae</taxon>
        <taxon>Acanthamoeba</taxon>
    </lineage>
</organism>
<dbReference type="InterPro" id="IPR028994">
    <property type="entry name" value="Integrin_alpha_N"/>
</dbReference>